<name>A0A401JAU9_9PROT</name>
<evidence type="ECO:0000256" key="6">
    <source>
        <dbReference type="ARBA" id="ARBA00023315"/>
    </source>
</evidence>
<keyword evidence="5" id="KW-0472">Membrane</keyword>
<dbReference type="OrthoDB" id="9803456at2"/>
<dbReference type="Proteomes" id="UP000286806">
    <property type="component" value="Unassembled WGS sequence"/>
</dbReference>
<dbReference type="PANTHER" id="PTHR30606:SF9">
    <property type="entry name" value="LIPID A BIOSYNTHESIS LAUROYLTRANSFERASE"/>
    <property type="match status" value="1"/>
</dbReference>
<accession>A0A401JAU9</accession>
<sequence>MSHIGIFFLWLVHWLPLPMQAALGNLLGNLLYRFAGRRRRIGEINLQLCFPQWPQAHRNAVLRAHFRCAARAALEHGILWWSPVKRVKRLVHFAGLEHFQPLQGQPVILLAPHFVGLDMGGVRFTASYAPIVSMYSRMKNPHFDRLMLHARTRFGSSKMFSRHDGVRPLVREVRQGLPLYYLPDQDFGAKDAAFVSFFGVAAATVTALPRIARVAGARVVPCVTRQLPGGKGYVAQFYPAWDNFPSEDVEADTRRMNAFIEDRVREMPEQYFWLHKRFKTRPPGEPKLYP</sequence>
<evidence type="ECO:0000313" key="7">
    <source>
        <dbReference type="EMBL" id="GBL44798.1"/>
    </source>
</evidence>
<evidence type="ECO:0000313" key="8">
    <source>
        <dbReference type="Proteomes" id="UP000286806"/>
    </source>
</evidence>
<dbReference type="EMBL" id="BGOW01000003">
    <property type="protein sequence ID" value="GBL44798.1"/>
    <property type="molecule type" value="Genomic_DNA"/>
</dbReference>
<comment type="subcellular location">
    <subcellularLocation>
        <location evidence="1">Cell inner membrane</location>
    </subcellularLocation>
</comment>
<evidence type="ECO:0000256" key="1">
    <source>
        <dbReference type="ARBA" id="ARBA00004533"/>
    </source>
</evidence>
<protein>
    <submittedName>
        <fullName evidence="7">Lipid A biosynthesis lauroyl acyltransferase</fullName>
    </submittedName>
</protein>
<dbReference type="RefSeq" id="WP_124703641.1">
    <property type="nucleotide sequence ID" value="NZ_BGOW01000003.1"/>
</dbReference>
<dbReference type="GO" id="GO:0016746">
    <property type="term" value="F:acyltransferase activity"/>
    <property type="evidence" value="ECO:0007669"/>
    <property type="project" value="UniProtKB-KW"/>
</dbReference>
<organism evidence="7 8">
    <name type="scientific">Sulfuriferula multivorans</name>
    <dbReference type="NCBI Taxonomy" id="1559896"/>
    <lineage>
        <taxon>Bacteria</taxon>
        <taxon>Pseudomonadati</taxon>
        <taxon>Pseudomonadota</taxon>
        <taxon>Betaproteobacteria</taxon>
        <taxon>Nitrosomonadales</taxon>
        <taxon>Sulfuricellaceae</taxon>
        <taxon>Sulfuriferula</taxon>
    </lineage>
</organism>
<keyword evidence="2" id="KW-1003">Cell membrane</keyword>
<reference evidence="7 8" key="1">
    <citation type="journal article" date="2019" name="Front. Microbiol.">
        <title>Genomes of Neutrophilic Sulfur-Oxidizing Chemolithoautotrophs Representing 9 Proteobacterial Species From 8 Genera.</title>
        <authorList>
            <person name="Watanabe T."/>
            <person name="Kojima H."/>
            <person name="Umezawa K."/>
            <person name="Hori C."/>
            <person name="Takasuka T.E."/>
            <person name="Kato Y."/>
            <person name="Fukui M."/>
        </authorList>
    </citation>
    <scope>NUCLEOTIDE SEQUENCE [LARGE SCALE GENOMIC DNA]</scope>
    <source>
        <strain evidence="7 8">TTN</strain>
    </source>
</reference>
<evidence type="ECO:0000256" key="2">
    <source>
        <dbReference type="ARBA" id="ARBA00022475"/>
    </source>
</evidence>
<dbReference type="GO" id="GO:0009247">
    <property type="term" value="P:glycolipid biosynthetic process"/>
    <property type="evidence" value="ECO:0007669"/>
    <property type="project" value="UniProtKB-ARBA"/>
</dbReference>
<dbReference type="PIRSF" id="PIRSF026649">
    <property type="entry name" value="MsbB"/>
    <property type="match status" value="1"/>
</dbReference>
<keyword evidence="6 7" id="KW-0012">Acyltransferase</keyword>
<evidence type="ECO:0000256" key="3">
    <source>
        <dbReference type="ARBA" id="ARBA00022519"/>
    </source>
</evidence>
<dbReference type="GO" id="GO:0005886">
    <property type="term" value="C:plasma membrane"/>
    <property type="evidence" value="ECO:0007669"/>
    <property type="project" value="UniProtKB-SubCell"/>
</dbReference>
<dbReference type="PANTHER" id="PTHR30606">
    <property type="entry name" value="LIPID A BIOSYNTHESIS LAUROYL ACYLTRANSFERASE"/>
    <property type="match status" value="1"/>
</dbReference>
<keyword evidence="3" id="KW-0997">Cell inner membrane</keyword>
<keyword evidence="4 7" id="KW-0808">Transferase</keyword>
<proteinExistence type="predicted"/>
<gene>
    <name evidence="7" type="ORF">SFMTTN_0599</name>
</gene>
<comment type="caution">
    <text evidence="7">The sequence shown here is derived from an EMBL/GenBank/DDBJ whole genome shotgun (WGS) entry which is preliminary data.</text>
</comment>
<evidence type="ECO:0000256" key="4">
    <source>
        <dbReference type="ARBA" id="ARBA00022679"/>
    </source>
</evidence>
<dbReference type="CDD" id="cd07984">
    <property type="entry name" value="LPLAT_LABLAT-like"/>
    <property type="match status" value="1"/>
</dbReference>
<evidence type="ECO:0000256" key="5">
    <source>
        <dbReference type="ARBA" id="ARBA00023136"/>
    </source>
</evidence>
<dbReference type="AlphaFoldDB" id="A0A401JAU9"/>
<dbReference type="InterPro" id="IPR004960">
    <property type="entry name" value="LipA_acyltrans"/>
</dbReference>
<dbReference type="Pfam" id="PF03279">
    <property type="entry name" value="Lip_A_acyltrans"/>
    <property type="match status" value="1"/>
</dbReference>
<keyword evidence="8" id="KW-1185">Reference proteome</keyword>